<evidence type="ECO:0000256" key="2">
    <source>
        <dbReference type="ARBA" id="ARBA00012920"/>
    </source>
</evidence>
<comment type="similarity">
    <text evidence="1">Belongs to the asparaginase 1 family.</text>
</comment>
<sequence>MVVYNTFKIDTDIQGKTDVSKVLMIYTGGTLGMVYDKVKKTLVPLKFEEIQKNIPELERFESELTIIPIEPPIDSSNMSPAVWIELAALIAEQYERYDGFVILHGTDTMAHTASALSFLLENLAKPVILTGAQLPIGVTRTDARENMMTALELAADKVDGETILHEVCIYFNGRLLRGNRAKKYESSQFDAFQSENYPMLAEVGIYCVYNRPYMLPKPEGEFTSYAALNTDVLILKLFPGISNAFVKQILATENLEAVVLETYGSGNASSDEGFLRLLKEASKNGIIIYNVSQCSGGEVRQGDYDTGKGLQNAGVISGKDITTEAAVCKLMYLLAMGNPISETKRLLQENLRGEVVD</sequence>
<evidence type="ECO:0000256" key="1">
    <source>
        <dbReference type="ARBA" id="ARBA00010518"/>
    </source>
</evidence>
<dbReference type="InterPro" id="IPR006033">
    <property type="entry name" value="AsnA_fam"/>
</dbReference>
<dbReference type="Gene3D" id="3.40.50.1170">
    <property type="entry name" value="L-asparaginase, N-terminal domain"/>
    <property type="match status" value="1"/>
</dbReference>
<name>A0A2Z4GAM5_9BACT</name>
<dbReference type="FunFam" id="3.40.50.40:FF:000001">
    <property type="entry name" value="L-asparaginase 1"/>
    <property type="match status" value="1"/>
</dbReference>
<gene>
    <name evidence="9" type="ORF">DJ013_08410</name>
</gene>
<dbReference type="PIRSF" id="PIRSF001220">
    <property type="entry name" value="L-ASNase_gatD"/>
    <property type="match status" value="1"/>
</dbReference>
<dbReference type="FunFam" id="3.40.50.1170:FF:000001">
    <property type="entry name" value="L-asparaginase 2"/>
    <property type="match status" value="1"/>
</dbReference>
<dbReference type="GO" id="GO:0009066">
    <property type="term" value="P:aspartate family amino acid metabolic process"/>
    <property type="evidence" value="ECO:0007669"/>
    <property type="project" value="UniProtKB-ARBA"/>
</dbReference>
<dbReference type="InterPro" id="IPR027474">
    <property type="entry name" value="L-asparaginase_N"/>
</dbReference>
<dbReference type="AlphaFoldDB" id="A0A2Z4GAM5"/>
<dbReference type="PIRSF" id="PIRSF500176">
    <property type="entry name" value="L_ASNase"/>
    <property type="match status" value="1"/>
</dbReference>
<dbReference type="KEGG" id="als:DJ013_08410"/>
<dbReference type="OrthoDB" id="9788068at2"/>
<dbReference type="Proteomes" id="UP000249873">
    <property type="component" value="Chromosome"/>
</dbReference>
<evidence type="ECO:0000313" key="9">
    <source>
        <dbReference type="EMBL" id="AWV98194.1"/>
    </source>
</evidence>
<dbReference type="CDD" id="cd08963">
    <property type="entry name" value="L-asparaginase_I"/>
    <property type="match status" value="1"/>
</dbReference>
<dbReference type="InterPro" id="IPR041725">
    <property type="entry name" value="L-asparaginase_I"/>
</dbReference>
<protein>
    <recommendedName>
        <fullName evidence="2">asparaginase</fullName>
        <ecNumber evidence="2">3.5.1.1</ecNumber>
    </recommendedName>
</protein>
<dbReference type="InterPro" id="IPR036152">
    <property type="entry name" value="Asp/glu_Ase-like_sf"/>
</dbReference>
<dbReference type="SMART" id="SM00870">
    <property type="entry name" value="Asparaginase"/>
    <property type="match status" value="1"/>
</dbReference>
<dbReference type="GO" id="GO:0004067">
    <property type="term" value="F:asparaginase activity"/>
    <property type="evidence" value="ECO:0007669"/>
    <property type="project" value="UniProtKB-UniRule"/>
</dbReference>
<keyword evidence="3" id="KW-0378">Hydrolase</keyword>
<feature type="domain" description="Asparaginase/glutaminase C-terminal" evidence="8">
    <location>
        <begin position="231"/>
        <end position="346"/>
    </location>
</feature>
<evidence type="ECO:0000256" key="5">
    <source>
        <dbReference type="PIRSR" id="PIRSR001220-2"/>
    </source>
</evidence>
<dbReference type="PANTHER" id="PTHR11707">
    <property type="entry name" value="L-ASPARAGINASE"/>
    <property type="match status" value="1"/>
</dbReference>
<dbReference type="Gene3D" id="3.40.50.40">
    <property type="match status" value="1"/>
</dbReference>
<reference evidence="9 10" key="1">
    <citation type="submission" date="2018-05" db="EMBL/GenBank/DDBJ databases">
        <title>Complete genome sequence of Arcticibacterium luteifluviistationis SM1504T, a cytophagaceae bacterium isolated from Arctic surface seawater.</title>
        <authorList>
            <person name="Li Y."/>
            <person name="Qin Q.-L."/>
        </authorList>
    </citation>
    <scope>NUCLEOTIDE SEQUENCE [LARGE SCALE GENOMIC DNA]</scope>
    <source>
        <strain evidence="9 10">SM1504</strain>
    </source>
</reference>
<dbReference type="InterPro" id="IPR037152">
    <property type="entry name" value="L-asparaginase_N_sf"/>
</dbReference>
<dbReference type="RefSeq" id="WP_111371306.1">
    <property type="nucleotide sequence ID" value="NZ_CP029480.1"/>
</dbReference>
<dbReference type="Pfam" id="PF17763">
    <property type="entry name" value="Asparaginase_C"/>
    <property type="match status" value="1"/>
</dbReference>
<dbReference type="NCBIfam" id="TIGR00519">
    <property type="entry name" value="asnASE_I"/>
    <property type="match status" value="1"/>
</dbReference>
<dbReference type="SFLD" id="SFLDS00057">
    <property type="entry name" value="Glutaminase/Asparaginase"/>
    <property type="match status" value="1"/>
</dbReference>
<dbReference type="InterPro" id="IPR040919">
    <property type="entry name" value="Asparaginase_C"/>
</dbReference>
<organism evidence="9 10">
    <name type="scientific">Arcticibacterium luteifluviistationis</name>
    <dbReference type="NCBI Taxonomy" id="1784714"/>
    <lineage>
        <taxon>Bacteria</taxon>
        <taxon>Pseudomonadati</taxon>
        <taxon>Bacteroidota</taxon>
        <taxon>Cytophagia</taxon>
        <taxon>Cytophagales</taxon>
        <taxon>Leadbetterellaceae</taxon>
        <taxon>Arcticibacterium</taxon>
    </lineage>
</organism>
<evidence type="ECO:0000256" key="6">
    <source>
        <dbReference type="PROSITE-ProRule" id="PRU10100"/>
    </source>
</evidence>
<dbReference type="PROSITE" id="PS00917">
    <property type="entry name" value="ASN_GLN_ASE_2"/>
    <property type="match status" value="1"/>
</dbReference>
<dbReference type="PROSITE" id="PS51732">
    <property type="entry name" value="ASN_GLN_ASE_3"/>
    <property type="match status" value="1"/>
</dbReference>
<evidence type="ECO:0000256" key="4">
    <source>
        <dbReference type="PIRSR" id="PIRSR001220-1"/>
    </source>
</evidence>
<feature type="binding site" evidence="5">
    <location>
        <begin position="106"/>
        <end position="107"/>
    </location>
    <ligand>
        <name>substrate</name>
    </ligand>
</feature>
<evidence type="ECO:0000256" key="3">
    <source>
        <dbReference type="ARBA" id="ARBA00022801"/>
    </source>
</evidence>
<evidence type="ECO:0000259" key="7">
    <source>
        <dbReference type="Pfam" id="PF00710"/>
    </source>
</evidence>
<accession>A0A2Z4GAM5</accession>
<dbReference type="EMBL" id="CP029480">
    <property type="protein sequence ID" value="AWV98194.1"/>
    <property type="molecule type" value="Genomic_DNA"/>
</dbReference>
<feature type="active site" description="O-isoaspartyl threonine intermediate" evidence="4">
    <location>
        <position position="30"/>
    </location>
</feature>
<evidence type="ECO:0000313" key="10">
    <source>
        <dbReference type="Proteomes" id="UP000249873"/>
    </source>
</evidence>
<proteinExistence type="inferred from homology"/>
<evidence type="ECO:0000259" key="8">
    <source>
        <dbReference type="Pfam" id="PF17763"/>
    </source>
</evidence>
<dbReference type="PANTHER" id="PTHR11707:SF28">
    <property type="entry name" value="60 KDA LYSOPHOSPHOLIPASE"/>
    <property type="match status" value="1"/>
</dbReference>
<dbReference type="PRINTS" id="PR00139">
    <property type="entry name" value="ASNGLNASE"/>
</dbReference>
<feature type="binding site" evidence="5">
    <location>
        <position position="75"/>
    </location>
    <ligand>
        <name>substrate</name>
    </ligand>
</feature>
<dbReference type="EC" id="3.5.1.1" evidence="2"/>
<dbReference type="InterPro" id="IPR006034">
    <property type="entry name" value="Asparaginase/glutaminase-like"/>
</dbReference>
<feature type="active site" evidence="6">
    <location>
        <position position="106"/>
    </location>
</feature>
<dbReference type="SUPFAM" id="SSF53774">
    <property type="entry name" value="Glutaminase/Asparaginase"/>
    <property type="match status" value="1"/>
</dbReference>
<dbReference type="InterPro" id="IPR027473">
    <property type="entry name" value="L-asparaginase_C"/>
</dbReference>
<dbReference type="Pfam" id="PF00710">
    <property type="entry name" value="Asparaginase"/>
    <property type="match status" value="1"/>
</dbReference>
<keyword evidence="10" id="KW-1185">Reference proteome</keyword>
<feature type="domain" description="L-asparaginase N-terminal" evidence="7">
    <location>
        <begin position="21"/>
        <end position="208"/>
    </location>
</feature>
<dbReference type="InterPro" id="IPR027475">
    <property type="entry name" value="Asparaginase/glutaminase_AS2"/>
</dbReference>